<protein>
    <recommendedName>
        <fullName evidence="3">HTH psq-type domain-containing protein</fullName>
    </recommendedName>
</protein>
<dbReference type="Proteomes" id="UP000799444">
    <property type="component" value="Unassembled WGS sequence"/>
</dbReference>
<evidence type="ECO:0008006" key="3">
    <source>
        <dbReference type="Google" id="ProtNLM"/>
    </source>
</evidence>
<organism evidence="1 2">
    <name type="scientific">Polyplosphaeria fusca</name>
    <dbReference type="NCBI Taxonomy" id="682080"/>
    <lineage>
        <taxon>Eukaryota</taxon>
        <taxon>Fungi</taxon>
        <taxon>Dikarya</taxon>
        <taxon>Ascomycota</taxon>
        <taxon>Pezizomycotina</taxon>
        <taxon>Dothideomycetes</taxon>
        <taxon>Pleosporomycetidae</taxon>
        <taxon>Pleosporales</taxon>
        <taxon>Tetraplosphaeriaceae</taxon>
        <taxon>Polyplosphaeria</taxon>
    </lineage>
</organism>
<keyword evidence="2" id="KW-1185">Reference proteome</keyword>
<dbReference type="SUPFAM" id="SSF46689">
    <property type="entry name" value="Homeodomain-like"/>
    <property type="match status" value="1"/>
</dbReference>
<gene>
    <name evidence="1" type="ORF">EJ04DRAFT_13605</name>
</gene>
<dbReference type="AlphaFoldDB" id="A0A9P4QTW7"/>
<sequence length="73" mass="8188">MPPPEPQQPSHEARVLLAIQAYQKGQFRTVHAAAATYNASRTTINRRLAGVMSREKVTPNLTKLIKLTYKLTL</sequence>
<reference evidence="1" key="1">
    <citation type="journal article" date="2020" name="Stud. Mycol.">
        <title>101 Dothideomycetes genomes: a test case for predicting lifestyles and emergence of pathogens.</title>
        <authorList>
            <person name="Haridas S."/>
            <person name="Albert R."/>
            <person name="Binder M."/>
            <person name="Bloem J."/>
            <person name="Labutti K."/>
            <person name="Salamov A."/>
            <person name="Andreopoulos B."/>
            <person name="Baker S."/>
            <person name="Barry K."/>
            <person name="Bills G."/>
            <person name="Bluhm B."/>
            <person name="Cannon C."/>
            <person name="Castanera R."/>
            <person name="Culley D."/>
            <person name="Daum C."/>
            <person name="Ezra D."/>
            <person name="Gonzalez J."/>
            <person name="Henrissat B."/>
            <person name="Kuo A."/>
            <person name="Liang C."/>
            <person name="Lipzen A."/>
            <person name="Lutzoni F."/>
            <person name="Magnuson J."/>
            <person name="Mondo S."/>
            <person name="Nolan M."/>
            <person name="Ohm R."/>
            <person name="Pangilinan J."/>
            <person name="Park H.-J."/>
            <person name="Ramirez L."/>
            <person name="Alfaro M."/>
            <person name="Sun H."/>
            <person name="Tritt A."/>
            <person name="Yoshinaga Y."/>
            <person name="Zwiers L.-H."/>
            <person name="Turgeon B."/>
            <person name="Goodwin S."/>
            <person name="Spatafora J."/>
            <person name="Crous P."/>
            <person name="Grigoriev I."/>
        </authorList>
    </citation>
    <scope>NUCLEOTIDE SEQUENCE</scope>
    <source>
        <strain evidence="1">CBS 125425</strain>
    </source>
</reference>
<comment type="caution">
    <text evidence="1">The sequence shown here is derived from an EMBL/GenBank/DDBJ whole genome shotgun (WGS) entry which is preliminary data.</text>
</comment>
<dbReference type="OrthoDB" id="4207519at2759"/>
<dbReference type="InterPro" id="IPR009057">
    <property type="entry name" value="Homeodomain-like_sf"/>
</dbReference>
<name>A0A9P4QTW7_9PLEO</name>
<proteinExistence type="predicted"/>
<evidence type="ECO:0000313" key="2">
    <source>
        <dbReference type="Proteomes" id="UP000799444"/>
    </source>
</evidence>
<dbReference type="EMBL" id="ML996199">
    <property type="protein sequence ID" value="KAF2731258.1"/>
    <property type="molecule type" value="Genomic_DNA"/>
</dbReference>
<evidence type="ECO:0000313" key="1">
    <source>
        <dbReference type="EMBL" id="KAF2731258.1"/>
    </source>
</evidence>
<accession>A0A9P4QTW7</accession>